<evidence type="ECO:0000256" key="8">
    <source>
        <dbReference type="RuleBase" id="RU365092"/>
    </source>
</evidence>
<evidence type="ECO:0000256" key="4">
    <source>
        <dbReference type="ARBA" id="ARBA00022475"/>
    </source>
</evidence>
<feature type="transmembrane region" description="Helical" evidence="8">
    <location>
        <begin position="114"/>
        <end position="147"/>
    </location>
</feature>
<comment type="function">
    <text evidence="8">Uptake of L-lactate across the membrane. Can also transport D-lactate and glycolate.</text>
</comment>
<feature type="transmembrane region" description="Helical" evidence="8">
    <location>
        <begin position="37"/>
        <end position="58"/>
    </location>
</feature>
<feature type="transmembrane region" description="Helical" evidence="8">
    <location>
        <begin position="428"/>
        <end position="448"/>
    </location>
</feature>
<proteinExistence type="inferred from homology"/>
<evidence type="ECO:0000256" key="1">
    <source>
        <dbReference type="ARBA" id="ARBA00004651"/>
    </source>
</evidence>
<feature type="transmembrane region" description="Helical" evidence="8">
    <location>
        <begin position="310"/>
        <end position="328"/>
    </location>
</feature>
<dbReference type="PANTHER" id="PTHR30003">
    <property type="entry name" value="L-LACTATE PERMEASE"/>
    <property type="match status" value="1"/>
</dbReference>
<feature type="transmembrane region" description="Helical" evidence="8">
    <location>
        <begin position="518"/>
        <end position="537"/>
    </location>
</feature>
<keyword evidence="3 8" id="KW-0813">Transport</keyword>
<keyword evidence="5 8" id="KW-0812">Transmembrane</keyword>
<dbReference type="OrthoDB" id="9761056at2"/>
<dbReference type="Pfam" id="PF02652">
    <property type="entry name" value="Lactate_perm"/>
    <property type="match status" value="1"/>
</dbReference>
<dbReference type="AlphaFoldDB" id="A0A3E0HUH8"/>
<feature type="transmembrane region" description="Helical" evidence="8">
    <location>
        <begin position="193"/>
        <end position="212"/>
    </location>
</feature>
<comment type="similarity">
    <text evidence="2 8">Belongs to the lactate permease family.</text>
</comment>
<keyword evidence="10" id="KW-1185">Reference proteome</keyword>
<keyword evidence="4 8" id="KW-1003">Cell membrane</keyword>
<feature type="transmembrane region" description="Helical" evidence="8">
    <location>
        <begin position="224"/>
        <end position="244"/>
    </location>
</feature>
<dbReference type="PANTHER" id="PTHR30003:SF0">
    <property type="entry name" value="GLYCOLATE PERMEASE GLCA-RELATED"/>
    <property type="match status" value="1"/>
</dbReference>
<evidence type="ECO:0000313" key="9">
    <source>
        <dbReference type="EMBL" id="REH50202.1"/>
    </source>
</evidence>
<dbReference type="RefSeq" id="WP_116174708.1">
    <property type="nucleotide sequence ID" value="NZ_CP144375.1"/>
</dbReference>
<dbReference type="NCBIfam" id="TIGR00795">
    <property type="entry name" value="lctP"/>
    <property type="match status" value="1"/>
</dbReference>
<name>A0A3E0HUH8_9PSEU</name>
<organism evidence="9 10">
    <name type="scientific">Kutzneria buriramensis</name>
    <dbReference type="NCBI Taxonomy" id="1045776"/>
    <lineage>
        <taxon>Bacteria</taxon>
        <taxon>Bacillati</taxon>
        <taxon>Actinomycetota</taxon>
        <taxon>Actinomycetes</taxon>
        <taxon>Pseudonocardiales</taxon>
        <taxon>Pseudonocardiaceae</taxon>
        <taxon>Kutzneria</taxon>
    </lineage>
</organism>
<evidence type="ECO:0000256" key="6">
    <source>
        <dbReference type="ARBA" id="ARBA00022989"/>
    </source>
</evidence>
<feature type="transmembrane region" description="Helical" evidence="8">
    <location>
        <begin position="12"/>
        <end position="30"/>
    </location>
</feature>
<feature type="transmembrane region" description="Helical" evidence="8">
    <location>
        <begin position="399"/>
        <end position="416"/>
    </location>
</feature>
<dbReference type="GO" id="GO:0015295">
    <property type="term" value="F:solute:proton symporter activity"/>
    <property type="evidence" value="ECO:0007669"/>
    <property type="project" value="TreeGrafter"/>
</dbReference>
<feature type="transmembrane region" description="Helical" evidence="8">
    <location>
        <begin position="70"/>
        <end position="93"/>
    </location>
</feature>
<feature type="transmembrane region" description="Helical" evidence="8">
    <location>
        <begin position="250"/>
        <end position="268"/>
    </location>
</feature>
<comment type="subcellular location">
    <subcellularLocation>
        <location evidence="1 8">Cell membrane</location>
        <topology evidence="1 8">Multi-pass membrane protein</topology>
    </subcellularLocation>
</comment>
<evidence type="ECO:0000313" key="10">
    <source>
        <dbReference type="Proteomes" id="UP000256269"/>
    </source>
</evidence>
<dbReference type="GO" id="GO:0015129">
    <property type="term" value="F:lactate transmembrane transporter activity"/>
    <property type="evidence" value="ECO:0007669"/>
    <property type="project" value="UniProtKB-UniRule"/>
</dbReference>
<evidence type="ECO:0000256" key="7">
    <source>
        <dbReference type="ARBA" id="ARBA00023136"/>
    </source>
</evidence>
<dbReference type="EMBL" id="QUNO01000004">
    <property type="protein sequence ID" value="REH50202.1"/>
    <property type="molecule type" value="Genomic_DNA"/>
</dbReference>
<evidence type="ECO:0000256" key="2">
    <source>
        <dbReference type="ARBA" id="ARBA00010100"/>
    </source>
</evidence>
<keyword evidence="6 8" id="KW-1133">Transmembrane helix</keyword>
<reference evidence="9 10" key="1">
    <citation type="submission" date="2018-08" db="EMBL/GenBank/DDBJ databases">
        <title>Genomic Encyclopedia of Archaeal and Bacterial Type Strains, Phase II (KMG-II): from individual species to whole genera.</title>
        <authorList>
            <person name="Goeker M."/>
        </authorList>
    </citation>
    <scope>NUCLEOTIDE SEQUENCE [LARGE SCALE GENOMIC DNA]</scope>
    <source>
        <strain evidence="9 10">DSM 45791</strain>
    </source>
</reference>
<protein>
    <recommendedName>
        <fullName evidence="8">L-lactate permease</fullName>
    </recommendedName>
</protein>
<evidence type="ECO:0000256" key="3">
    <source>
        <dbReference type="ARBA" id="ARBA00022448"/>
    </source>
</evidence>
<dbReference type="Proteomes" id="UP000256269">
    <property type="component" value="Unassembled WGS sequence"/>
</dbReference>
<evidence type="ECO:0000256" key="5">
    <source>
        <dbReference type="ARBA" id="ARBA00022692"/>
    </source>
</evidence>
<gene>
    <name evidence="9" type="ORF">BCF44_104477</name>
</gene>
<sequence length="546" mass="56058">MFRQTLDPAGSLTLSAVLALIPLLAVLLLLGGLRWKAHWAGIAALVIAIVIAVAGFGMPLGTALDAGVYGIANSVLLVLWITFNAIWVYNLTVHSGHFEVLRRAFSSVSEDSRVQAIVIAFSFGALLEALAGGGSPVAICSVMLIALGVNPLKAAALTLVADTAPVAFGGLGNPITALGPISGLPVDQFGAMAGRQVCFLAAIVPFVLLFIADGRKGVREAWPAALVAGVSFGLTQFLVSSYLSYQLCDILAAIVSAGAVLLLVRVWQPATATVSTGRGGGGGNGGGGVATVTGGADGARDSRADVIKAFTPYAIIVVVFSLAQIAPIKKALNAIVWKFSWPGLAIQNAAGKKVDTSYTLNFFGATGTLLLVSGLLSLFVLRIGLGTAVRIYGRTVKQFGWAIIAILAVFALSYVMNLSGQITTLGSWLAGTGAFFAFLSPVVGWFGVTITGTDVGSNTLLGGSQFAAAHQLGASPILFGAANSSGGVMAKMISPQNLAIGTAAVGLVGKEGELFRRVFGWSIGLLLVLCVLVFLQSTPVLGWMVP</sequence>
<accession>A0A3E0HUH8</accession>
<feature type="transmembrane region" description="Helical" evidence="8">
    <location>
        <begin position="362"/>
        <end position="387"/>
    </location>
</feature>
<dbReference type="InterPro" id="IPR003804">
    <property type="entry name" value="Lactate_perm"/>
</dbReference>
<comment type="caution">
    <text evidence="9">The sequence shown here is derived from an EMBL/GenBank/DDBJ whole genome shotgun (WGS) entry which is preliminary data.</text>
</comment>
<dbReference type="GO" id="GO:0005886">
    <property type="term" value="C:plasma membrane"/>
    <property type="evidence" value="ECO:0007669"/>
    <property type="project" value="UniProtKB-SubCell"/>
</dbReference>
<keyword evidence="7 8" id="KW-0472">Membrane</keyword>